<dbReference type="SUPFAM" id="SSF143865">
    <property type="entry name" value="CorA soluble domain-like"/>
    <property type="match status" value="1"/>
</dbReference>
<dbReference type="GO" id="GO:0016020">
    <property type="term" value="C:membrane"/>
    <property type="evidence" value="ECO:0007669"/>
    <property type="project" value="UniProtKB-SubCell"/>
</dbReference>
<dbReference type="SUPFAM" id="SSF144083">
    <property type="entry name" value="Magnesium transport protein CorA, transmembrane region"/>
    <property type="match status" value="1"/>
</dbReference>
<evidence type="ECO:0000256" key="5">
    <source>
        <dbReference type="ARBA" id="ARBA00023136"/>
    </source>
</evidence>
<accession>A0A0R2JSI0</accession>
<comment type="caution">
    <text evidence="7">The sequence shown here is derived from an EMBL/GenBank/DDBJ whole genome shotgun (WGS) entry which is preliminary data.</text>
</comment>
<evidence type="ECO:0000313" key="8">
    <source>
        <dbReference type="Proteomes" id="UP000051565"/>
    </source>
</evidence>
<keyword evidence="3 6" id="KW-0812">Transmembrane</keyword>
<dbReference type="RefSeq" id="WP_054646622.1">
    <property type="nucleotide sequence ID" value="NZ_FUXS01000004.1"/>
</dbReference>
<dbReference type="InterPro" id="IPR002523">
    <property type="entry name" value="MgTranspt_CorA/ZnTranspt_ZntB"/>
</dbReference>
<gene>
    <name evidence="7" type="ORF">IV52_GL000181</name>
</gene>
<reference evidence="7 8" key="1">
    <citation type="journal article" date="2015" name="Genome Announc.">
        <title>Expanding the biotechnology potential of lactobacilli through comparative genomics of 213 strains and associated genera.</title>
        <authorList>
            <person name="Sun Z."/>
            <person name="Harris H.M."/>
            <person name="McCann A."/>
            <person name="Guo C."/>
            <person name="Argimon S."/>
            <person name="Zhang W."/>
            <person name="Yang X."/>
            <person name="Jeffery I.B."/>
            <person name="Cooney J.C."/>
            <person name="Kagawa T.F."/>
            <person name="Liu W."/>
            <person name="Song Y."/>
            <person name="Salvetti E."/>
            <person name="Wrobel A."/>
            <person name="Rasinkangas P."/>
            <person name="Parkhill J."/>
            <person name="Rea M.C."/>
            <person name="O'Sullivan O."/>
            <person name="Ritari J."/>
            <person name="Douillard F.P."/>
            <person name="Paul Ross R."/>
            <person name="Yang R."/>
            <person name="Briner A.E."/>
            <person name="Felis G.E."/>
            <person name="de Vos W.M."/>
            <person name="Barrangou R."/>
            <person name="Klaenhammer T.R."/>
            <person name="Caufield P.W."/>
            <person name="Cui Y."/>
            <person name="Zhang H."/>
            <person name="O'Toole P.W."/>
        </authorList>
    </citation>
    <scope>NUCLEOTIDE SEQUENCE [LARGE SCALE GENOMIC DNA]</scope>
    <source>
        <strain evidence="7 8">DSM 20690</strain>
    </source>
</reference>
<evidence type="ECO:0000256" key="4">
    <source>
        <dbReference type="ARBA" id="ARBA00022989"/>
    </source>
</evidence>
<dbReference type="CDD" id="cd12827">
    <property type="entry name" value="EcCorA_ZntB-like_u2"/>
    <property type="match status" value="1"/>
</dbReference>
<dbReference type="InterPro" id="IPR047199">
    <property type="entry name" value="CorA-like"/>
</dbReference>
<dbReference type="Pfam" id="PF01544">
    <property type="entry name" value="CorA"/>
    <property type="match status" value="1"/>
</dbReference>
<dbReference type="GO" id="GO:0046873">
    <property type="term" value="F:metal ion transmembrane transporter activity"/>
    <property type="evidence" value="ECO:0007669"/>
    <property type="project" value="InterPro"/>
</dbReference>
<dbReference type="OrthoDB" id="9803416at2"/>
<dbReference type="EMBL" id="JQBT01000012">
    <property type="protein sequence ID" value="KRN80063.1"/>
    <property type="molecule type" value="Genomic_DNA"/>
</dbReference>
<evidence type="ECO:0008006" key="9">
    <source>
        <dbReference type="Google" id="ProtNLM"/>
    </source>
</evidence>
<organism evidence="7 8">
    <name type="scientific">Fructilactobacillus lindneri DSM 20690 = JCM 11027</name>
    <dbReference type="NCBI Taxonomy" id="1122148"/>
    <lineage>
        <taxon>Bacteria</taxon>
        <taxon>Bacillati</taxon>
        <taxon>Bacillota</taxon>
        <taxon>Bacilli</taxon>
        <taxon>Lactobacillales</taxon>
        <taxon>Lactobacillaceae</taxon>
        <taxon>Fructilactobacillus</taxon>
    </lineage>
</organism>
<dbReference type="PANTHER" id="PTHR47891">
    <property type="entry name" value="TRANSPORTER-RELATED"/>
    <property type="match status" value="1"/>
</dbReference>
<keyword evidence="8" id="KW-1185">Reference proteome</keyword>
<dbReference type="PANTHER" id="PTHR47891:SF1">
    <property type="entry name" value="CORA-MAGNESIUM AND COBALT TRANSPORTER"/>
    <property type="match status" value="1"/>
</dbReference>
<evidence type="ECO:0000313" key="7">
    <source>
        <dbReference type="EMBL" id="KRN80063.1"/>
    </source>
</evidence>
<feature type="transmembrane region" description="Helical" evidence="6">
    <location>
        <begin position="248"/>
        <end position="267"/>
    </location>
</feature>
<evidence type="ECO:0000256" key="1">
    <source>
        <dbReference type="ARBA" id="ARBA00004141"/>
    </source>
</evidence>
<dbReference type="InterPro" id="IPR045863">
    <property type="entry name" value="CorA_TM1_TM2"/>
</dbReference>
<keyword evidence="5 6" id="KW-0472">Membrane</keyword>
<dbReference type="Gene3D" id="3.30.460.20">
    <property type="entry name" value="CorA soluble domain-like"/>
    <property type="match status" value="1"/>
</dbReference>
<keyword evidence="4 6" id="KW-1133">Transmembrane helix</keyword>
<dbReference type="AlphaFoldDB" id="A0A0R2JSI0"/>
<dbReference type="Proteomes" id="UP000051565">
    <property type="component" value="Unassembled WGS sequence"/>
</dbReference>
<dbReference type="Gene3D" id="1.20.58.340">
    <property type="entry name" value="Magnesium transport protein CorA, transmembrane region"/>
    <property type="match status" value="2"/>
</dbReference>
<evidence type="ECO:0000256" key="6">
    <source>
        <dbReference type="SAM" id="Phobius"/>
    </source>
</evidence>
<proteinExistence type="inferred from homology"/>
<name>A0A0R2JSI0_9LACO</name>
<comment type="similarity">
    <text evidence="2">Belongs to the CorA metal ion transporter (MIT) (TC 1.A.35) family.</text>
</comment>
<evidence type="ECO:0000256" key="2">
    <source>
        <dbReference type="ARBA" id="ARBA00009765"/>
    </source>
</evidence>
<dbReference type="InterPro" id="IPR045861">
    <property type="entry name" value="CorA_cytoplasmic_dom"/>
</dbReference>
<dbReference type="GeneID" id="61249446"/>
<dbReference type="STRING" id="53444.AYR59_00945"/>
<dbReference type="PATRIC" id="fig|1122148.6.peg.190"/>
<protein>
    <recommendedName>
        <fullName evidence="9">Magnesium transporter CorA family protein</fullName>
    </recommendedName>
</protein>
<comment type="subcellular location">
    <subcellularLocation>
        <location evidence="1">Membrane</location>
        <topology evidence="1">Multi-pass membrane protein</topology>
    </subcellularLocation>
</comment>
<sequence length="307" mass="35382">MIKTKKINQNINWVQVSDCLPVEKKILKEDYHLTTEMLYYALDHHERPRMEYYDDEQLLLIIFDVAEPTRFNGDISSEPIGIMMRGTTLFTFTADQTNFVNALIQSIVDKLPKIQRDNLTPLDVVFKTLYQLAIQFFDYINNINSIRTKIQRNPEGSTNKKSINQLLNLQTNLVYFLTSLSANNDMLTMLKRKLGKSFSDEDNDILEDIIVEIQQGLSMAEMADQAAQQVASAYSNLLDNNLNTTMKFLTVFSIVLTVPNIVFGFYGENVNLPYMNHPFAWQITLVISVILIAIILLILRLSDFFNR</sequence>
<feature type="transmembrane region" description="Helical" evidence="6">
    <location>
        <begin position="279"/>
        <end position="299"/>
    </location>
</feature>
<evidence type="ECO:0000256" key="3">
    <source>
        <dbReference type="ARBA" id="ARBA00022692"/>
    </source>
</evidence>